<dbReference type="PANTHER" id="PTHR31595:SF57">
    <property type="entry name" value="OS04G0481900 PROTEIN"/>
    <property type="match status" value="1"/>
</dbReference>
<sequence length="386" mass="44360">MADKYAQSPLLDINLPPPVILPYTQLILLYTSVISIDLVLLRNDKRLPLSPTQLRLVLACIHAILPLIFVSPNRPLNVLYAAMPWFVVSYSAHMPTDQLTPVAWIDALIKIMVEPNDNHTSRIRCRGAATSCLGILKWSFMHLFIDPLLPHRTLFALYYPWLHPMSLIYVILYGVKAYCLLGIVDVFMGLEQIVTGWNMVQLFNSPILATSPRDFWSRRWNRAVRNLLHKQVFLPEKHIPAKRQELQRKSSSRKNSMDEEQEVFVVVERTHRKHDHKSKHINKHASNRLKSFCSSKYGRGLLVFIISGAFHEVIIMSTCRKLTLENFAFFTIQGIAVSLEAALRQGKLKQEPEGRTRIVCIAAQLCFMALTGRLFLGPFLRYEFLD</sequence>
<evidence type="ECO:0000256" key="3">
    <source>
        <dbReference type="ARBA" id="ARBA00007282"/>
    </source>
</evidence>
<evidence type="ECO:0000256" key="2">
    <source>
        <dbReference type="ARBA" id="ARBA00005179"/>
    </source>
</evidence>
<dbReference type="Pfam" id="PF13813">
    <property type="entry name" value="MBOAT_2"/>
    <property type="match status" value="1"/>
</dbReference>
<dbReference type="PANTHER" id="PTHR31595">
    <property type="entry name" value="LONG-CHAIN-ALCOHOL O-FATTY-ACYLTRANSFERASE 3-RELATED"/>
    <property type="match status" value="1"/>
</dbReference>
<reference evidence="10" key="1">
    <citation type="journal article" date="2016" name="Proc. Natl. Acad. Sci. U.S.A.">
        <title>Lipid metabolic changes in an early divergent fungus govern the establishment of a mutualistic symbiosis with endobacteria.</title>
        <authorList>
            <person name="Lastovetsky O.A."/>
            <person name="Gaspar M.L."/>
            <person name="Mondo S.J."/>
            <person name="LaButti K.M."/>
            <person name="Sandor L."/>
            <person name="Grigoriev I.V."/>
            <person name="Henry S.A."/>
            <person name="Pawlowska T.E."/>
        </authorList>
    </citation>
    <scope>NUCLEOTIDE SEQUENCE [LARGE SCALE GENOMIC DNA]</scope>
    <source>
        <strain evidence="10">ATCC 52814</strain>
    </source>
</reference>
<dbReference type="VEuPathDB" id="FungiDB:BCV72DRAFT_108486"/>
<evidence type="ECO:0000256" key="5">
    <source>
        <dbReference type="ARBA" id="ARBA00022692"/>
    </source>
</evidence>
<feature type="transmembrane region" description="Helical" evidence="8">
    <location>
        <begin position="53"/>
        <end position="70"/>
    </location>
</feature>
<comment type="similarity">
    <text evidence="3">Belongs to the wax synthase family.</text>
</comment>
<dbReference type="Proteomes" id="UP000242414">
    <property type="component" value="Unassembled WGS sequence"/>
</dbReference>
<accession>A0A1X0R636</accession>
<evidence type="ECO:0000256" key="8">
    <source>
        <dbReference type="SAM" id="Phobius"/>
    </source>
</evidence>
<feature type="transmembrane region" description="Helical" evidence="8">
    <location>
        <begin position="358"/>
        <end position="376"/>
    </location>
</feature>
<feature type="transmembrane region" description="Helical" evidence="8">
    <location>
        <begin position="20"/>
        <end position="41"/>
    </location>
</feature>
<gene>
    <name evidence="10" type="ORF">BCV72DRAFT_108486</name>
</gene>
<dbReference type="GO" id="GO:0006629">
    <property type="term" value="P:lipid metabolic process"/>
    <property type="evidence" value="ECO:0007669"/>
    <property type="project" value="InterPro"/>
</dbReference>
<dbReference type="AlphaFoldDB" id="A0A1X0R636"/>
<comment type="pathway">
    <text evidence="2">Secondary metabolite biosynthesis.</text>
</comment>
<comment type="subcellular location">
    <subcellularLocation>
        <location evidence="1">Membrane</location>
        <topology evidence="1">Multi-pass membrane protein</topology>
    </subcellularLocation>
</comment>
<keyword evidence="5 8" id="KW-0812">Transmembrane</keyword>
<dbReference type="GO" id="GO:0008374">
    <property type="term" value="F:O-acyltransferase activity"/>
    <property type="evidence" value="ECO:0007669"/>
    <property type="project" value="InterPro"/>
</dbReference>
<feature type="transmembrane region" description="Helical" evidence="8">
    <location>
        <begin position="167"/>
        <end position="190"/>
    </location>
</feature>
<protein>
    <recommendedName>
        <fullName evidence="9">Wax synthase domain-containing protein</fullName>
    </recommendedName>
</protein>
<dbReference type="InterPro" id="IPR044851">
    <property type="entry name" value="Wax_synthase"/>
</dbReference>
<proteinExistence type="inferred from homology"/>
<name>A0A1X0R636_RHIZD</name>
<evidence type="ECO:0000256" key="4">
    <source>
        <dbReference type="ARBA" id="ARBA00022679"/>
    </source>
</evidence>
<evidence type="ECO:0000256" key="1">
    <source>
        <dbReference type="ARBA" id="ARBA00004141"/>
    </source>
</evidence>
<evidence type="ECO:0000313" key="10">
    <source>
        <dbReference type="EMBL" id="ORE07431.1"/>
    </source>
</evidence>
<feature type="domain" description="Wax synthase" evidence="9">
    <location>
        <begin position="201"/>
        <end position="241"/>
    </location>
</feature>
<evidence type="ECO:0000259" key="9">
    <source>
        <dbReference type="Pfam" id="PF13813"/>
    </source>
</evidence>
<organism evidence="10">
    <name type="scientific">Rhizopus microsporus var. microsporus</name>
    <dbReference type="NCBI Taxonomy" id="86635"/>
    <lineage>
        <taxon>Eukaryota</taxon>
        <taxon>Fungi</taxon>
        <taxon>Fungi incertae sedis</taxon>
        <taxon>Mucoromycota</taxon>
        <taxon>Mucoromycotina</taxon>
        <taxon>Mucoromycetes</taxon>
        <taxon>Mucorales</taxon>
        <taxon>Mucorineae</taxon>
        <taxon>Rhizopodaceae</taxon>
        <taxon>Rhizopus</taxon>
    </lineage>
</organism>
<keyword evidence="7 8" id="KW-0472">Membrane</keyword>
<keyword evidence="4" id="KW-0808">Transferase</keyword>
<keyword evidence="6 8" id="KW-1133">Transmembrane helix</keyword>
<evidence type="ECO:0000256" key="6">
    <source>
        <dbReference type="ARBA" id="ARBA00022989"/>
    </source>
</evidence>
<dbReference type="OrthoDB" id="1077582at2759"/>
<dbReference type="InterPro" id="IPR032805">
    <property type="entry name" value="Wax_synthase_dom"/>
</dbReference>
<dbReference type="GO" id="GO:0016020">
    <property type="term" value="C:membrane"/>
    <property type="evidence" value="ECO:0007669"/>
    <property type="project" value="UniProtKB-SubCell"/>
</dbReference>
<evidence type="ECO:0000256" key="7">
    <source>
        <dbReference type="ARBA" id="ARBA00023136"/>
    </source>
</evidence>
<dbReference type="EMBL" id="KV921904">
    <property type="protein sequence ID" value="ORE07431.1"/>
    <property type="molecule type" value="Genomic_DNA"/>
</dbReference>